<dbReference type="Proteomes" id="UP001596495">
    <property type="component" value="Unassembled WGS sequence"/>
</dbReference>
<name>A0ABW2R542_9BURK</name>
<reference evidence="8" key="1">
    <citation type="journal article" date="2019" name="Int. J. Syst. Evol. Microbiol.">
        <title>The Global Catalogue of Microorganisms (GCM) 10K type strain sequencing project: providing services to taxonomists for standard genome sequencing and annotation.</title>
        <authorList>
            <consortium name="The Broad Institute Genomics Platform"/>
            <consortium name="The Broad Institute Genome Sequencing Center for Infectious Disease"/>
            <person name="Wu L."/>
            <person name="Ma J."/>
        </authorList>
    </citation>
    <scope>NUCLEOTIDE SEQUENCE [LARGE SCALE GENOMIC DNA]</scope>
    <source>
        <strain evidence="8">CCUG 54518</strain>
    </source>
</reference>
<proteinExistence type="predicted"/>
<keyword evidence="3 5" id="KW-1133">Transmembrane helix</keyword>
<evidence type="ECO:0000313" key="8">
    <source>
        <dbReference type="Proteomes" id="UP001596495"/>
    </source>
</evidence>
<comment type="caution">
    <text evidence="7">The sequence shown here is derived from an EMBL/GenBank/DDBJ whole genome shotgun (WGS) entry which is preliminary data.</text>
</comment>
<evidence type="ECO:0000256" key="4">
    <source>
        <dbReference type="ARBA" id="ARBA00023136"/>
    </source>
</evidence>
<keyword evidence="4 5" id="KW-0472">Membrane</keyword>
<feature type="transmembrane region" description="Helical" evidence="5">
    <location>
        <begin position="39"/>
        <end position="65"/>
    </location>
</feature>
<sequence length="102" mass="11067">MKYLMWLLNAAIFFVLFAFALNNQAPVTLHLFFGVSWQAPLVLALLVALVLGVFLGVIVMLPLWLRARRKASQKASTPLSAAPAPAQPAAVITDAVENRHGT</sequence>
<dbReference type="InterPro" id="IPR010445">
    <property type="entry name" value="LapA_dom"/>
</dbReference>
<keyword evidence="2 5" id="KW-0812">Transmembrane</keyword>
<evidence type="ECO:0000256" key="5">
    <source>
        <dbReference type="SAM" id="Phobius"/>
    </source>
</evidence>
<feature type="domain" description="Lipopolysaccharide assembly protein A" evidence="6">
    <location>
        <begin position="22"/>
        <end position="74"/>
    </location>
</feature>
<accession>A0ABW2R542</accession>
<dbReference type="Pfam" id="PF06305">
    <property type="entry name" value="LapA_dom"/>
    <property type="match status" value="1"/>
</dbReference>
<organism evidence="7 8">
    <name type="scientific">Hydrogenophaga bisanensis</name>
    <dbReference type="NCBI Taxonomy" id="439611"/>
    <lineage>
        <taxon>Bacteria</taxon>
        <taxon>Pseudomonadati</taxon>
        <taxon>Pseudomonadota</taxon>
        <taxon>Betaproteobacteria</taxon>
        <taxon>Burkholderiales</taxon>
        <taxon>Comamonadaceae</taxon>
        <taxon>Hydrogenophaga</taxon>
    </lineage>
</organism>
<evidence type="ECO:0000313" key="7">
    <source>
        <dbReference type="EMBL" id="MFC7433315.1"/>
    </source>
</evidence>
<evidence type="ECO:0000256" key="1">
    <source>
        <dbReference type="ARBA" id="ARBA00022475"/>
    </source>
</evidence>
<gene>
    <name evidence="7" type="ORF">ACFQNJ_02185</name>
</gene>
<evidence type="ECO:0000259" key="6">
    <source>
        <dbReference type="Pfam" id="PF06305"/>
    </source>
</evidence>
<keyword evidence="1" id="KW-1003">Cell membrane</keyword>
<keyword evidence="8" id="KW-1185">Reference proteome</keyword>
<evidence type="ECO:0000256" key="2">
    <source>
        <dbReference type="ARBA" id="ARBA00022692"/>
    </source>
</evidence>
<dbReference type="RefSeq" id="WP_382253466.1">
    <property type="nucleotide sequence ID" value="NZ_JBHTBX010000001.1"/>
</dbReference>
<protein>
    <submittedName>
        <fullName evidence="7">Lipopolysaccharide assembly protein LapA domain-containing protein</fullName>
    </submittedName>
</protein>
<dbReference type="EMBL" id="JBHTBX010000001">
    <property type="protein sequence ID" value="MFC7433315.1"/>
    <property type="molecule type" value="Genomic_DNA"/>
</dbReference>
<evidence type="ECO:0000256" key="3">
    <source>
        <dbReference type="ARBA" id="ARBA00022989"/>
    </source>
</evidence>